<evidence type="ECO:0000313" key="1">
    <source>
        <dbReference type="EMBL" id="AFZ35152.1"/>
    </source>
</evidence>
<sequence>MKLNNSNQRICIYCRNYQLLGRKSGNCQKLGVAVEGRWQACPLYVAPFRELSKEMEMEMEMV</sequence>
<dbReference type="EMBL" id="CP003653">
    <property type="protein sequence ID" value="AFZ35152.1"/>
    <property type="molecule type" value="Genomic_DNA"/>
</dbReference>
<proteinExistence type="predicted"/>
<dbReference type="Proteomes" id="UP000010473">
    <property type="component" value="Chromosome"/>
</dbReference>
<organism evidence="1 2">
    <name type="scientific">Stanieria cyanosphaera (strain ATCC 29371 / PCC 7437)</name>
    <dbReference type="NCBI Taxonomy" id="111780"/>
    <lineage>
        <taxon>Bacteria</taxon>
        <taxon>Bacillati</taxon>
        <taxon>Cyanobacteriota</taxon>
        <taxon>Cyanophyceae</taxon>
        <taxon>Pleurocapsales</taxon>
        <taxon>Dermocarpellaceae</taxon>
        <taxon>Stanieria</taxon>
    </lineage>
</organism>
<dbReference type="KEGG" id="scs:Sta7437_1586"/>
<evidence type="ECO:0000313" key="2">
    <source>
        <dbReference type="Proteomes" id="UP000010473"/>
    </source>
</evidence>
<accession>K9XU08</accession>
<name>K9XU08_STAC7</name>
<dbReference type="RefSeq" id="WP_015192823.1">
    <property type="nucleotide sequence ID" value="NC_019748.1"/>
</dbReference>
<keyword evidence="2" id="KW-1185">Reference proteome</keyword>
<dbReference type="OrthoDB" id="515968at2"/>
<protein>
    <submittedName>
        <fullName evidence="1">Uncharacterized protein</fullName>
    </submittedName>
</protein>
<reference evidence="2" key="1">
    <citation type="journal article" date="2013" name="Proc. Natl. Acad. Sci. U.S.A.">
        <title>Improving the coverage of the cyanobacterial phylum using diversity-driven genome sequencing.</title>
        <authorList>
            <person name="Shih P.M."/>
            <person name="Wu D."/>
            <person name="Latifi A."/>
            <person name="Axen S.D."/>
            <person name="Fewer D.P."/>
            <person name="Talla E."/>
            <person name="Calteau A."/>
            <person name="Cai F."/>
            <person name="Tandeau de Marsac N."/>
            <person name="Rippka R."/>
            <person name="Herdman M."/>
            <person name="Sivonen K."/>
            <person name="Coursin T."/>
            <person name="Laurent T."/>
            <person name="Goodwin L."/>
            <person name="Nolan M."/>
            <person name="Davenport K.W."/>
            <person name="Han C.S."/>
            <person name="Rubin E.M."/>
            <person name="Eisen J.A."/>
            <person name="Woyke T."/>
            <person name="Gugger M."/>
            <person name="Kerfeld C.A."/>
        </authorList>
    </citation>
    <scope>NUCLEOTIDE SEQUENCE [LARGE SCALE GENOMIC DNA]</scope>
    <source>
        <strain evidence="2">ATCC 29371 / PCC 7437</strain>
    </source>
</reference>
<gene>
    <name evidence="1" type="ordered locus">Sta7437_1586</name>
</gene>
<dbReference type="AlphaFoldDB" id="K9XU08"/>
<dbReference type="HOGENOM" id="CLU_2902037_0_0_3"/>